<evidence type="ECO:0000259" key="5">
    <source>
        <dbReference type="PROSITE" id="PS51891"/>
    </source>
</evidence>
<organism evidence="6 7">
    <name type="scientific">Sphingomonas floccifaciens</name>
    <dbReference type="NCBI Taxonomy" id="1844115"/>
    <lineage>
        <taxon>Bacteria</taxon>
        <taxon>Pseudomonadati</taxon>
        <taxon>Pseudomonadota</taxon>
        <taxon>Alphaproteobacteria</taxon>
        <taxon>Sphingomonadales</taxon>
        <taxon>Sphingomonadaceae</taxon>
        <taxon>Sphingomonas</taxon>
    </lineage>
</organism>
<dbReference type="PROSITE" id="PS51891">
    <property type="entry name" value="CENP_V_GFA"/>
    <property type="match status" value="1"/>
</dbReference>
<evidence type="ECO:0000313" key="6">
    <source>
        <dbReference type="EMBL" id="MFD1787467.1"/>
    </source>
</evidence>
<comment type="caution">
    <text evidence="6">The sequence shown here is derived from an EMBL/GenBank/DDBJ whole genome shotgun (WGS) entry which is preliminary data.</text>
</comment>
<keyword evidence="7" id="KW-1185">Reference proteome</keyword>
<evidence type="ECO:0000256" key="3">
    <source>
        <dbReference type="ARBA" id="ARBA00022833"/>
    </source>
</evidence>
<gene>
    <name evidence="6" type="ORF">ACFSC3_07770</name>
</gene>
<dbReference type="Proteomes" id="UP001597283">
    <property type="component" value="Unassembled WGS sequence"/>
</dbReference>
<keyword evidence="4" id="KW-0456">Lyase</keyword>
<dbReference type="RefSeq" id="WP_380939843.1">
    <property type="nucleotide sequence ID" value="NZ_JBHUFC010000003.1"/>
</dbReference>
<dbReference type="PANTHER" id="PTHR33337">
    <property type="entry name" value="GFA DOMAIN-CONTAINING PROTEIN"/>
    <property type="match status" value="1"/>
</dbReference>
<evidence type="ECO:0000256" key="4">
    <source>
        <dbReference type="ARBA" id="ARBA00023239"/>
    </source>
</evidence>
<dbReference type="SUPFAM" id="SSF51316">
    <property type="entry name" value="Mss4-like"/>
    <property type="match status" value="1"/>
</dbReference>
<keyword evidence="3" id="KW-0862">Zinc</keyword>
<evidence type="ECO:0000313" key="7">
    <source>
        <dbReference type="Proteomes" id="UP001597283"/>
    </source>
</evidence>
<protein>
    <submittedName>
        <fullName evidence="6">GFA family protein</fullName>
    </submittedName>
</protein>
<sequence length="156" mass="16859">MTSSGGCQCGAVRFRVEGALEEASICHCRMCQKATGGLFGPYVGAPLDAVIWTRGQPSYFQSSNKVRRGFCGACGTPLTYEYGEGHISFALGAMDNPRSVKLSEQLASPERIADFEALAGLPEHSTDEPRAAAHLASIISFQHPDYDTSDWPLDRK</sequence>
<evidence type="ECO:0000256" key="1">
    <source>
        <dbReference type="ARBA" id="ARBA00005495"/>
    </source>
</evidence>
<dbReference type="EMBL" id="JBHUFC010000003">
    <property type="protein sequence ID" value="MFD1787467.1"/>
    <property type="molecule type" value="Genomic_DNA"/>
</dbReference>
<accession>A0ABW4NBE4</accession>
<reference evidence="7" key="1">
    <citation type="journal article" date="2019" name="Int. J. Syst. Evol. Microbiol.">
        <title>The Global Catalogue of Microorganisms (GCM) 10K type strain sequencing project: providing services to taxonomists for standard genome sequencing and annotation.</title>
        <authorList>
            <consortium name="The Broad Institute Genomics Platform"/>
            <consortium name="The Broad Institute Genome Sequencing Center for Infectious Disease"/>
            <person name="Wu L."/>
            <person name="Ma J."/>
        </authorList>
    </citation>
    <scope>NUCLEOTIDE SEQUENCE [LARGE SCALE GENOMIC DNA]</scope>
    <source>
        <strain evidence="7">Q85</strain>
    </source>
</reference>
<name>A0ABW4NBE4_9SPHN</name>
<feature type="domain" description="CENP-V/GFA" evidence="5">
    <location>
        <begin position="3"/>
        <end position="116"/>
    </location>
</feature>
<keyword evidence="2" id="KW-0479">Metal-binding</keyword>
<dbReference type="InterPro" id="IPR006913">
    <property type="entry name" value="CENP-V/GFA"/>
</dbReference>
<dbReference type="InterPro" id="IPR011057">
    <property type="entry name" value="Mss4-like_sf"/>
</dbReference>
<comment type="similarity">
    <text evidence="1">Belongs to the Gfa family.</text>
</comment>
<dbReference type="PANTHER" id="PTHR33337:SF40">
    <property type="entry name" value="CENP-V_GFA DOMAIN-CONTAINING PROTEIN-RELATED"/>
    <property type="match status" value="1"/>
</dbReference>
<dbReference type="Pfam" id="PF04828">
    <property type="entry name" value="GFA"/>
    <property type="match status" value="1"/>
</dbReference>
<evidence type="ECO:0000256" key="2">
    <source>
        <dbReference type="ARBA" id="ARBA00022723"/>
    </source>
</evidence>
<dbReference type="Gene3D" id="3.90.1590.10">
    <property type="entry name" value="glutathione-dependent formaldehyde- activating enzyme (gfa)"/>
    <property type="match status" value="1"/>
</dbReference>
<proteinExistence type="inferred from homology"/>